<proteinExistence type="predicted"/>
<gene>
    <name evidence="1" type="ORF">IPOD504_LOCUS10264</name>
</gene>
<sequence length="305" mass="34027">MTGKTQGKADREEVQLRCCVSSTRPKSRQSRTLWHFPPPPPCPSLSPAPRSGRMFRCVEPTAHPKHLTLVRPPSAEVPPAVACPTRGVLDAASETSTSYNAYRRSTPCGASGPEGNLCRALYAPLCGDKYATGSRVATAYRRGVAYRIRARALALIAAPRRACRLSGWCRGDERHFLMLPLYHVAFPPLGDIQTFVPTCEVARNTAPARVATPYLLDPRSISTTHHRYYKVFELAAALAASEAVRARRHVPGADDKWNYLHWLRRDRYPGYYRRERPPLWARCVAPNVRTIARNSTVRATLGLLE</sequence>
<dbReference type="Proteomes" id="UP000837857">
    <property type="component" value="Chromosome 24"/>
</dbReference>
<protein>
    <submittedName>
        <fullName evidence="1">Uncharacterized protein</fullName>
    </submittedName>
</protein>
<evidence type="ECO:0000313" key="2">
    <source>
        <dbReference type="Proteomes" id="UP000837857"/>
    </source>
</evidence>
<evidence type="ECO:0000313" key="1">
    <source>
        <dbReference type="EMBL" id="CAH2057480.1"/>
    </source>
</evidence>
<accession>A0ABN8ILM9</accession>
<dbReference type="EMBL" id="OW152836">
    <property type="protein sequence ID" value="CAH2057480.1"/>
    <property type="molecule type" value="Genomic_DNA"/>
</dbReference>
<keyword evidence="2" id="KW-1185">Reference proteome</keyword>
<name>A0ABN8ILM9_9NEOP</name>
<reference evidence="1" key="1">
    <citation type="submission" date="2022-03" db="EMBL/GenBank/DDBJ databases">
        <authorList>
            <person name="Martin H S."/>
        </authorList>
    </citation>
    <scope>NUCLEOTIDE SEQUENCE</scope>
</reference>
<organism evidence="1 2">
    <name type="scientific">Iphiclides podalirius</name>
    <name type="common">scarce swallowtail</name>
    <dbReference type="NCBI Taxonomy" id="110791"/>
    <lineage>
        <taxon>Eukaryota</taxon>
        <taxon>Metazoa</taxon>
        <taxon>Ecdysozoa</taxon>
        <taxon>Arthropoda</taxon>
        <taxon>Hexapoda</taxon>
        <taxon>Insecta</taxon>
        <taxon>Pterygota</taxon>
        <taxon>Neoptera</taxon>
        <taxon>Endopterygota</taxon>
        <taxon>Lepidoptera</taxon>
        <taxon>Glossata</taxon>
        <taxon>Ditrysia</taxon>
        <taxon>Papilionoidea</taxon>
        <taxon>Papilionidae</taxon>
        <taxon>Papilioninae</taxon>
        <taxon>Iphiclides</taxon>
    </lineage>
</organism>
<feature type="non-terminal residue" evidence="1">
    <location>
        <position position="305"/>
    </location>
</feature>